<evidence type="ECO:0000256" key="8">
    <source>
        <dbReference type="PROSITE-ProRule" id="PRU01360"/>
    </source>
</evidence>
<dbReference type="Gene3D" id="2.60.40.1120">
    <property type="entry name" value="Carboxypeptidase-like, regulatory domain"/>
    <property type="match status" value="1"/>
</dbReference>
<dbReference type="InterPro" id="IPR012910">
    <property type="entry name" value="Plug_dom"/>
</dbReference>
<comment type="caution">
    <text evidence="12">The sequence shown here is derived from an EMBL/GenBank/DDBJ whole genome shotgun (WGS) entry which is preliminary data.</text>
</comment>
<dbReference type="OrthoDB" id="9768177at2"/>
<keyword evidence="4 8" id="KW-0812">Transmembrane</keyword>
<dbReference type="SUPFAM" id="SSF56935">
    <property type="entry name" value="Porins"/>
    <property type="match status" value="1"/>
</dbReference>
<keyword evidence="2 8" id="KW-0813">Transport</keyword>
<gene>
    <name evidence="12" type="ORF">EZE20_22115</name>
</gene>
<keyword evidence="12" id="KW-0675">Receptor</keyword>
<keyword evidence="6 8" id="KW-0472">Membrane</keyword>
<evidence type="ECO:0000256" key="2">
    <source>
        <dbReference type="ARBA" id="ARBA00022448"/>
    </source>
</evidence>
<dbReference type="InterPro" id="IPR000531">
    <property type="entry name" value="Beta-barrel_TonB"/>
</dbReference>
<dbReference type="Proteomes" id="UP000295706">
    <property type="component" value="Unassembled WGS sequence"/>
</dbReference>
<dbReference type="InterPro" id="IPR023996">
    <property type="entry name" value="TonB-dep_OMP_SusC/RagA"/>
</dbReference>
<dbReference type="NCBIfam" id="TIGR04057">
    <property type="entry name" value="SusC_RagA_signa"/>
    <property type="match status" value="1"/>
</dbReference>
<evidence type="ECO:0000256" key="1">
    <source>
        <dbReference type="ARBA" id="ARBA00004571"/>
    </source>
</evidence>
<dbReference type="PROSITE" id="PS52016">
    <property type="entry name" value="TONB_DEPENDENT_REC_3"/>
    <property type="match status" value="1"/>
</dbReference>
<comment type="subcellular location">
    <subcellularLocation>
        <location evidence="1 8">Cell outer membrane</location>
        <topology evidence="1 8">Multi-pass membrane protein</topology>
    </subcellularLocation>
</comment>
<dbReference type="NCBIfam" id="TIGR04056">
    <property type="entry name" value="OMP_RagA_SusC"/>
    <property type="match status" value="1"/>
</dbReference>
<evidence type="ECO:0000259" key="10">
    <source>
        <dbReference type="Pfam" id="PF00593"/>
    </source>
</evidence>
<organism evidence="12 13">
    <name type="scientific">Arundinibacter roseus</name>
    <dbReference type="NCBI Taxonomy" id="2070510"/>
    <lineage>
        <taxon>Bacteria</taxon>
        <taxon>Pseudomonadati</taxon>
        <taxon>Bacteroidota</taxon>
        <taxon>Cytophagia</taxon>
        <taxon>Cytophagales</taxon>
        <taxon>Spirosomataceae</taxon>
        <taxon>Arundinibacter</taxon>
    </lineage>
</organism>
<dbReference type="SUPFAM" id="SSF49464">
    <property type="entry name" value="Carboxypeptidase regulatory domain-like"/>
    <property type="match status" value="1"/>
</dbReference>
<feature type="domain" description="TonB-dependent receptor plug" evidence="11">
    <location>
        <begin position="129"/>
        <end position="235"/>
    </location>
</feature>
<feature type="domain" description="TonB-dependent receptor-like beta-barrel" evidence="10">
    <location>
        <begin position="381"/>
        <end position="964"/>
    </location>
</feature>
<evidence type="ECO:0000259" key="11">
    <source>
        <dbReference type="Pfam" id="PF07715"/>
    </source>
</evidence>
<keyword evidence="7 8" id="KW-0998">Cell outer membrane</keyword>
<evidence type="ECO:0000313" key="12">
    <source>
        <dbReference type="EMBL" id="TDB59849.1"/>
    </source>
</evidence>
<evidence type="ECO:0000256" key="4">
    <source>
        <dbReference type="ARBA" id="ARBA00022692"/>
    </source>
</evidence>
<reference evidence="12 13" key="1">
    <citation type="submission" date="2019-02" db="EMBL/GenBank/DDBJ databases">
        <title>Arundinibacter roseus gen. nov., sp. nov., a new member of the family Cytophagaceae.</title>
        <authorList>
            <person name="Szuroczki S."/>
            <person name="Khayer B."/>
            <person name="Sproer C."/>
            <person name="Toumi M."/>
            <person name="Szabo A."/>
            <person name="Felfoldi T."/>
            <person name="Schumann P."/>
            <person name="Toth E."/>
        </authorList>
    </citation>
    <scope>NUCLEOTIDE SEQUENCE [LARGE SCALE GENOMIC DNA]</scope>
    <source>
        <strain evidence="12 13">DMA-k-7a</strain>
    </source>
</reference>
<evidence type="ECO:0000256" key="6">
    <source>
        <dbReference type="ARBA" id="ARBA00023136"/>
    </source>
</evidence>
<dbReference type="InterPro" id="IPR008969">
    <property type="entry name" value="CarboxyPept-like_regulatory"/>
</dbReference>
<keyword evidence="5 9" id="KW-0798">TonB box</keyword>
<dbReference type="Pfam" id="PF00593">
    <property type="entry name" value="TonB_dep_Rec_b-barrel"/>
    <property type="match status" value="1"/>
</dbReference>
<proteinExistence type="inferred from homology"/>
<evidence type="ECO:0000256" key="7">
    <source>
        <dbReference type="ARBA" id="ARBA00023237"/>
    </source>
</evidence>
<dbReference type="InterPro" id="IPR036942">
    <property type="entry name" value="Beta-barrel_TonB_sf"/>
</dbReference>
<keyword evidence="13" id="KW-1185">Reference proteome</keyword>
<dbReference type="InterPro" id="IPR037066">
    <property type="entry name" value="Plug_dom_sf"/>
</dbReference>
<dbReference type="AlphaFoldDB" id="A0A4R4K1I3"/>
<evidence type="ECO:0000256" key="5">
    <source>
        <dbReference type="ARBA" id="ARBA00023077"/>
    </source>
</evidence>
<dbReference type="Pfam" id="PF07715">
    <property type="entry name" value="Plug"/>
    <property type="match status" value="1"/>
</dbReference>
<accession>A0A4R4K1I3</accession>
<evidence type="ECO:0000256" key="9">
    <source>
        <dbReference type="RuleBase" id="RU003357"/>
    </source>
</evidence>
<dbReference type="EMBL" id="SMJU01000019">
    <property type="protein sequence ID" value="TDB59849.1"/>
    <property type="molecule type" value="Genomic_DNA"/>
</dbReference>
<dbReference type="Gene3D" id="2.170.130.10">
    <property type="entry name" value="TonB-dependent receptor, plug domain"/>
    <property type="match status" value="1"/>
</dbReference>
<evidence type="ECO:0000256" key="3">
    <source>
        <dbReference type="ARBA" id="ARBA00022452"/>
    </source>
</evidence>
<sequence length="1006" mass="108933">MMNFSYNADRKNGHVGITRLWQTVLALLISAGMVMAQEITVTGVVTDASGSGMPGVAVTVKGTSRGANTDVDGRFSVSAPGSATLVFSFVGYVAQEIPVNNRSTIDIKLAEDTKALEEVVVVGYGTQKRKEISGTVSSISSKEFNSGFNANPLAAVQGKVAGLVISQTGSDPNATAVVRLRGVGSLSAGSDPLYVVDGVPGVPIQNISPNDIETIDVLRDASSAAIYGSRASNGVIIITTKRGRSGRASVDYNGFVGVDQIAKAPAYMNAEEYRAATQKFGFNVGADDKGADTNWFEEITRKAIIQSHNLAFTGGTENFSYRASLGYLGQQGVVKKSNYERISARINLDQTALNGKLKISTSLSAILGNRDFINYEAFSYSITNRPTDPVYTTDPAFQTPSRAGYFERLGDFSIFNPVALIDNTTNEGKSVEYLGNMNLRYNLTKDLVIGANGALKGYQQNTSYYLTRVPKSGVVSQGLAQISNGPAYNAPTDDKLLELTLNYNKTLGNLNIGALGGYSYQDVSFASFSARNSNFISDEIGFDNLGAGAGLALGQRTDAVGSFRSNYKLISFFGRVTAALNEKYFATMSLRRDGSTKFGANNKWGLFPAASVGWTVSNEEFLKTVPAIDNLKFRVNYGQTGNSEGIRPYTTLALLGAGARYYDNGNWLPSYRPIQNPNPDLKWEVNENYGAGIDFSLFNYRLSGSMDYFIRNTRDLLYEIAAPLSIRPIVPNILANVGSMRNQGFELSLDGLIIDKGDFKWQGIIAGATLKNEVVALSKGEFLASDAIFIGSDLGAATRGTSNVPFSIIRPGYPVGALWGARVLEIDDQGKYVLEDINGDGVIDENASDRTFIGNPLPKVTASMTNNFTYKNFNLSFLLNGNFGNKIYNAERMQYERQVGRIPAENTLKSAVDSPIRDDRTGSIDYFVEDGSFVRLANFQFAYNIPVEGKTFTRAQVYLSGNNLFVLTKFKGVDPELSTGNSNSGIYTKQQFPKSRGFQLGVNLSF</sequence>
<dbReference type="Gene3D" id="2.40.170.20">
    <property type="entry name" value="TonB-dependent receptor, beta-barrel domain"/>
    <property type="match status" value="1"/>
</dbReference>
<protein>
    <submittedName>
        <fullName evidence="12">TonB-dependent receptor</fullName>
    </submittedName>
</protein>
<dbReference type="InterPro" id="IPR039426">
    <property type="entry name" value="TonB-dep_rcpt-like"/>
</dbReference>
<comment type="similarity">
    <text evidence="8 9">Belongs to the TonB-dependent receptor family.</text>
</comment>
<dbReference type="InterPro" id="IPR023997">
    <property type="entry name" value="TonB-dep_OMP_SusC/RagA_CS"/>
</dbReference>
<dbReference type="GO" id="GO:0009279">
    <property type="term" value="C:cell outer membrane"/>
    <property type="evidence" value="ECO:0007669"/>
    <property type="project" value="UniProtKB-SubCell"/>
</dbReference>
<keyword evidence="3 8" id="KW-1134">Transmembrane beta strand</keyword>
<name>A0A4R4K1I3_9BACT</name>
<dbReference type="RefSeq" id="WP_132121853.1">
    <property type="nucleotide sequence ID" value="NZ_SMJU01000019.1"/>
</dbReference>
<dbReference type="Pfam" id="PF13715">
    <property type="entry name" value="CarbopepD_reg_2"/>
    <property type="match status" value="1"/>
</dbReference>
<evidence type="ECO:0000313" key="13">
    <source>
        <dbReference type="Proteomes" id="UP000295706"/>
    </source>
</evidence>